<proteinExistence type="predicted"/>
<dbReference type="PANTHER" id="PTHR22091:SF1">
    <property type="entry name" value="COILED-COIL DOMAIN-CONTAINING PROTEIN 77"/>
    <property type="match status" value="1"/>
</dbReference>
<dbReference type="GO" id="GO:0005813">
    <property type="term" value="C:centrosome"/>
    <property type="evidence" value="ECO:0007669"/>
    <property type="project" value="TreeGrafter"/>
</dbReference>
<feature type="coiled-coil region" evidence="1">
    <location>
        <begin position="566"/>
        <end position="659"/>
    </location>
</feature>
<evidence type="ECO:0000313" key="3">
    <source>
        <dbReference type="Proteomes" id="UP001054837"/>
    </source>
</evidence>
<protein>
    <submittedName>
        <fullName evidence="2">Uncharacterized protein</fullName>
    </submittedName>
</protein>
<dbReference type="Proteomes" id="UP001054837">
    <property type="component" value="Unassembled WGS sequence"/>
</dbReference>
<feature type="coiled-coil region" evidence="1">
    <location>
        <begin position="919"/>
        <end position="1031"/>
    </location>
</feature>
<evidence type="ECO:0000313" key="2">
    <source>
        <dbReference type="EMBL" id="GIY78961.1"/>
    </source>
</evidence>
<dbReference type="AlphaFoldDB" id="A0AAV4WAG4"/>
<comment type="caution">
    <text evidence="2">The sequence shown here is derived from an EMBL/GenBank/DDBJ whole genome shotgun (WGS) entry which is preliminary data.</text>
</comment>
<organism evidence="2 3">
    <name type="scientific">Caerostris darwini</name>
    <dbReference type="NCBI Taxonomy" id="1538125"/>
    <lineage>
        <taxon>Eukaryota</taxon>
        <taxon>Metazoa</taxon>
        <taxon>Ecdysozoa</taxon>
        <taxon>Arthropoda</taxon>
        <taxon>Chelicerata</taxon>
        <taxon>Arachnida</taxon>
        <taxon>Araneae</taxon>
        <taxon>Araneomorphae</taxon>
        <taxon>Entelegynae</taxon>
        <taxon>Araneoidea</taxon>
        <taxon>Araneidae</taxon>
        <taxon>Caerostris</taxon>
    </lineage>
</organism>
<feature type="coiled-coil region" evidence="1">
    <location>
        <begin position="205"/>
        <end position="232"/>
    </location>
</feature>
<evidence type="ECO:0000256" key="1">
    <source>
        <dbReference type="SAM" id="Coils"/>
    </source>
</evidence>
<sequence>MGGGKTSSDSDIEISSNRAENCLLEFYRKQFEELQRKDDKYKQRIDKHLRDLVADRHELEAEVLRRGEKISDLQKALVDLQLTCFEERERFLNVTAENEKLKKNEERLHENIRHLLKVTKDKDLQDKIIYILQDPNVEIGVRYSSKSAADKISGLYGEKSSDELLKTEIQRLQKKLDDHSKISQNKSDIILEDCKSALSKSRVKLLQDEEEIAFFKRKLQEAENELSKFKQAYSELRVPNKENIYTETLSKNADKYSDRENIRHERKPHNAYDNTLSKATDLHLTLVLLLKVLNKVLSLLASIQTTQVYTEAAKLPKSHPNSEKFVHETNIVQLQSSVRQCTRLSFDISNLWKILYKAFTNREIKTRELNLEWELKQLEWIVEELAVVTAESDLLCISLTRSTFFDYLTGPKKPFEKFGVKETNSHFKYTSDIVKMEDNLKSAKSFVTKAVKITEKFIEVYANQSKNEKLAQVDSSLLKDTENLNEINKPDSKGPYQAGLSSRINLFTTEKSVATGALNRFDTKRGGKKIHSDHVDATDLTRKIDKTLSKINQLESGEYTKDDEFCKHLSEQVNALAERLKALHNEFNVKNIREQFSEYSSLTLSKLETLARQSRDAVAAAEAQIAAHRDNSNLLSQKLKDTEELLRESINECLGLKQKLHLEQLQRETDKVQFSRGLQKLQQISHCKDLETAIKEIANSINIKESTDYRHLQCFNCHHIADHKFCNEKIQDLKASNPKWTKDLREKHDITCCRRHETFFKEGVYSDSQTEPTFSVLLECIHCKQETRHKLCNEKIKELSASNRKLLEELKEEQQTSGRSTREPTSFYVPVGCMHCKHGEQHKFCNEKISELRTNNQRLASQLKEKQESDFKKFETAAIDAMSTFPKKKTTDVLFDPINTYVCPRCMQGSEHQVCNEKIREMRVNNRKLMTELKLLQQEVKEEKKMSKMGHEQIIKANHDFAAQCVNLKETVGMLEKKNASLLEQLKLERNRVKNIERYRHSEIEGFQTDIKNLKAKIQDMEKQLVKAVLIFEHDKRDEELLKAIHATAQNSKQTTGAIRRLKGKLYELEHDIKNL</sequence>
<keyword evidence="1" id="KW-0175">Coiled coil</keyword>
<reference evidence="2 3" key="1">
    <citation type="submission" date="2021-06" db="EMBL/GenBank/DDBJ databases">
        <title>Caerostris darwini draft genome.</title>
        <authorList>
            <person name="Kono N."/>
            <person name="Arakawa K."/>
        </authorList>
    </citation>
    <scope>NUCLEOTIDE SEQUENCE [LARGE SCALE GENOMIC DNA]</scope>
</reference>
<gene>
    <name evidence="2" type="primary">AVEN_202665_1</name>
    <name evidence="2" type="ORF">CDAR_246231</name>
</gene>
<dbReference type="PANTHER" id="PTHR22091">
    <property type="entry name" value="COILED-COIL DOMAIN-CONTAINING PROTEIN 77"/>
    <property type="match status" value="1"/>
</dbReference>
<dbReference type="EMBL" id="BPLQ01014297">
    <property type="protein sequence ID" value="GIY78961.1"/>
    <property type="molecule type" value="Genomic_DNA"/>
</dbReference>
<name>A0AAV4WAG4_9ARAC</name>
<dbReference type="InterPro" id="IPR037696">
    <property type="entry name" value="CCDC77"/>
</dbReference>
<accession>A0AAV4WAG4</accession>
<feature type="coiled-coil region" evidence="1">
    <location>
        <begin position="17"/>
        <end position="62"/>
    </location>
</feature>
<keyword evidence="3" id="KW-1185">Reference proteome</keyword>
<feature type="coiled-coil region" evidence="1">
    <location>
        <begin position="789"/>
        <end position="816"/>
    </location>
</feature>